<evidence type="ECO:0000313" key="3">
    <source>
        <dbReference type="Proteomes" id="UP000298663"/>
    </source>
</evidence>
<accession>A0A4U5M6R5</accession>
<comment type="caution">
    <text evidence="2">The sequence shown here is derived from an EMBL/GenBank/DDBJ whole genome shotgun (WGS) entry which is preliminary data.</text>
</comment>
<feature type="transmembrane region" description="Helical" evidence="1">
    <location>
        <begin position="83"/>
        <end position="104"/>
    </location>
</feature>
<dbReference type="Proteomes" id="UP000298663">
    <property type="component" value="Unassembled WGS sequence"/>
</dbReference>
<dbReference type="EMBL" id="AZBU02000009">
    <property type="protein sequence ID" value="TKR64512.1"/>
    <property type="molecule type" value="Genomic_DNA"/>
</dbReference>
<evidence type="ECO:0000313" key="2">
    <source>
        <dbReference type="EMBL" id="TKR64512.1"/>
    </source>
</evidence>
<reference evidence="2 3" key="1">
    <citation type="journal article" date="2015" name="Genome Biol.">
        <title>Comparative genomics of Steinernema reveals deeply conserved gene regulatory networks.</title>
        <authorList>
            <person name="Dillman A.R."/>
            <person name="Macchietto M."/>
            <person name="Porter C.F."/>
            <person name="Rogers A."/>
            <person name="Williams B."/>
            <person name="Antoshechkin I."/>
            <person name="Lee M.M."/>
            <person name="Goodwin Z."/>
            <person name="Lu X."/>
            <person name="Lewis E.E."/>
            <person name="Goodrich-Blair H."/>
            <person name="Stock S.P."/>
            <person name="Adams B.J."/>
            <person name="Sternberg P.W."/>
            <person name="Mortazavi A."/>
        </authorList>
    </citation>
    <scope>NUCLEOTIDE SEQUENCE [LARGE SCALE GENOMIC DNA]</scope>
    <source>
        <strain evidence="2 3">ALL</strain>
    </source>
</reference>
<protein>
    <submittedName>
        <fullName evidence="2">Uncharacterized protein</fullName>
    </submittedName>
</protein>
<keyword evidence="1" id="KW-0472">Membrane</keyword>
<gene>
    <name evidence="2" type="ORF">L596_025028</name>
</gene>
<organism evidence="2 3">
    <name type="scientific">Steinernema carpocapsae</name>
    <name type="common">Entomopathogenic nematode</name>
    <dbReference type="NCBI Taxonomy" id="34508"/>
    <lineage>
        <taxon>Eukaryota</taxon>
        <taxon>Metazoa</taxon>
        <taxon>Ecdysozoa</taxon>
        <taxon>Nematoda</taxon>
        <taxon>Chromadorea</taxon>
        <taxon>Rhabditida</taxon>
        <taxon>Tylenchina</taxon>
        <taxon>Panagrolaimomorpha</taxon>
        <taxon>Strongyloidoidea</taxon>
        <taxon>Steinernematidae</taxon>
        <taxon>Steinernema</taxon>
    </lineage>
</organism>
<keyword evidence="1" id="KW-0812">Transmembrane</keyword>
<name>A0A4U5M6R5_STECR</name>
<evidence type="ECO:0000256" key="1">
    <source>
        <dbReference type="SAM" id="Phobius"/>
    </source>
</evidence>
<reference evidence="2 3" key="2">
    <citation type="journal article" date="2019" name="G3 (Bethesda)">
        <title>Hybrid Assembly of the Genome of the Entomopathogenic Nematode Steinernema carpocapsae Identifies the X-Chromosome.</title>
        <authorList>
            <person name="Serra L."/>
            <person name="Macchietto M."/>
            <person name="Macias-Munoz A."/>
            <person name="McGill C.J."/>
            <person name="Rodriguez I.M."/>
            <person name="Rodriguez B."/>
            <person name="Murad R."/>
            <person name="Mortazavi A."/>
        </authorList>
    </citation>
    <scope>NUCLEOTIDE SEQUENCE [LARGE SCALE GENOMIC DNA]</scope>
    <source>
        <strain evidence="2 3">ALL</strain>
    </source>
</reference>
<dbReference type="AlphaFoldDB" id="A0A4U5M6R5"/>
<keyword evidence="3" id="KW-1185">Reference proteome</keyword>
<sequence length="111" mass="12897">MTWHTKMGHISSSRLLTASDTSLCLRANMELVVDRLWAQKVSGTQHGRRLEEPSSREGRIRNWELRFFVLGCVMRLRERFGSIWIICALLGHSLCLFLPCEWAQDHLVTRS</sequence>
<proteinExistence type="predicted"/>
<keyword evidence="1" id="KW-1133">Transmembrane helix</keyword>